<organism evidence="1 2">
    <name type="scientific">Nephila pilipes</name>
    <name type="common">Giant wood spider</name>
    <name type="synonym">Nephila maculata</name>
    <dbReference type="NCBI Taxonomy" id="299642"/>
    <lineage>
        <taxon>Eukaryota</taxon>
        <taxon>Metazoa</taxon>
        <taxon>Ecdysozoa</taxon>
        <taxon>Arthropoda</taxon>
        <taxon>Chelicerata</taxon>
        <taxon>Arachnida</taxon>
        <taxon>Araneae</taxon>
        <taxon>Araneomorphae</taxon>
        <taxon>Entelegynae</taxon>
        <taxon>Araneoidea</taxon>
        <taxon>Nephilidae</taxon>
        <taxon>Nephila</taxon>
    </lineage>
</organism>
<name>A0A8X6UDD1_NEPPI</name>
<proteinExistence type="predicted"/>
<sequence length="113" mass="12633">MLQPCLHAAGVTTVKRATAVASHHRCRATCQPTAVRGNHCMQRSRLCNQRDNFQSVHPSGCRAEREMMTHQPTTNTLKTEYYGSEKSHAGRKSYIDGDELAALPARPFSYLCQ</sequence>
<dbReference type="AlphaFoldDB" id="A0A8X6UDD1"/>
<dbReference type="EMBL" id="BMAW01028367">
    <property type="protein sequence ID" value="GFU07098.1"/>
    <property type="molecule type" value="Genomic_DNA"/>
</dbReference>
<keyword evidence="2" id="KW-1185">Reference proteome</keyword>
<dbReference type="Proteomes" id="UP000887013">
    <property type="component" value="Unassembled WGS sequence"/>
</dbReference>
<reference evidence="1" key="1">
    <citation type="submission" date="2020-08" db="EMBL/GenBank/DDBJ databases">
        <title>Multicomponent nature underlies the extraordinary mechanical properties of spider dragline silk.</title>
        <authorList>
            <person name="Kono N."/>
            <person name="Nakamura H."/>
            <person name="Mori M."/>
            <person name="Yoshida Y."/>
            <person name="Ohtoshi R."/>
            <person name="Malay A.D."/>
            <person name="Moran D.A.P."/>
            <person name="Tomita M."/>
            <person name="Numata K."/>
            <person name="Arakawa K."/>
        </authorList>
    </citation>
    <scope>NUCLEOTIDE SEQUENCE</scope>
</reference>
<evidence type="ECO:0000313" key="2">
    <source>
        <dbReference type="Proteomes" id="UP000887013"/>
    </source>
</evidence>
<gene>
    <name evidence="1" type="ORF">NPIL_346831</name>
</gene>
<evidence type="ECO:0000313" key="1">
    <source>
        <dbReference type="EMBL" id="GFU07098.1"/>
    </source>
</evidence>
<protein>
    <submittedName>
        <fullName evidence="1">Uncharacterized protein</fullName>
    </submittedName>
</protein>
<accession>A0A8X6UDD1</accession>
<comment type="caution">
    <text evidence="1">The sequence shown here is derived from an EMBL/GenBank/DDBJ whole genome shotgun (WGS) entry which is preliminary data.</text>
</comment>